<gene>
    <name evidence="1" type="ORF">SAMN05444406_11211</name>
</gene>
<evidence type="ECO:0000313" key="2">
    <source>
        <dbReference type="Proteomes" id="UP000198577"/>
    </source>
</evidence>
<reference evidence="1 2" key="1">
    <citation type="submission" date="2016-10" db="EMBL/GenBank/DDBJ databases">
        <authorList>
            <person name="de Groot N.N."/>
        </authorList>
    </citation>
    <scope>NUCLEOTIDE SEQUENCE [LARGE SCALE GENOMIC DNA]</scope>
    <source>
        <strain evidence="1 2">DSM 20678</strain>
    </source>
</reference>
<keyword evidence="2" id="KW-1185">Reference proteome</keyword>
<dbReference type="EMBL" id="FOXR01000012">
    <property type="protein sequence ID" value="SFQ09291.1"/>
    <property type="molecule type" value="Genomic_DNA"/>
</dbReference>
<accession>A0A1I5VPB1</accession>
<dbReference type="AlphaFoldDB" id="A0A1I5VPB1"/>
<protein>
    <submittedName>
        <fullName evidence="1">Uncharacterized protein</fullName>
    </submittedName>
</protein>
<evidence type="ECO:0000313" key="1">
    <source>
        <dbReference type="EMBL" id="SFQ09291.1"/>
    </source>
</evidence>
<proteinExistence type="predicted"/>
<sequence length="62" mass="7130">MLDLGLKAVVCAFKAWDIRILKKLLKNEKVSLSLFIIEGIPFSLRSKWLQLGYKFFSVLSRG</sequence>
<name>A0A1I5VPB1_9FIRM</name>
<dbReference type="Proteomes" id="UP000198577">
    <property type="component" value="Unassembled WGS sequence"/>
</dbReference>
<organism evidence="1 2">
    <name type="scientific">Caldicoprobacter faecalis</name>
    <dbReference type="NCBI Taxonomy" id="937334"/>
    <lineage>
        <taxon>Bacteria</taxon>
        <taxon>Bacillati</taxon>
        <taxon>Bacillota</taxon>
        <taxon>Clostridia</taxon>
        <taxon>Caldicoprobacterales</taxon>
        <taxon>Caldicoprobacteraceae</taxon>
        <taxon>Caldicoprobacter</taxon>
    </lineage>
</organism>